<evidence type="ECO:0000313" key="10">
    <source>
        <dbReference type="EMBL" id="NLP84767.1"/>
    </source>
</evidence>
<name>A0ABX1KCK1_9MICO</name>
<comment type="caution">
    <text evidence="10">The sequence shown here is derived from an EMBL/GenBank/DDBJ whole genome shotgun (WGS) entry which is preliminary data.</text>
</comment>
<dbReference type="InterPro" id="IPR050107">
    <property type="entry name" value="ABC_carbohydrate_import_ATPase"/>
</dbReference>
<reference evidence="10 11" key="1">
    <citation type="submission" date="2020-04" db="EMBL/GenBank/DDBJ databases">
        <title>CFH 90308 Microbacterium sp.</title>
        <authorList>
            <person name="Nie G."/>
            <person name="Ming H."/>
            <person name="Xia T."/>
        </authorList>
    </citation>
    <scope>NUCLEOTIDE SEQUENCE [LARGE SCALE GENOMIC DNA]</scope>
    <source>
        <strain evidence="10 11">CFH 90308</strain>
    </source>
</reference>
<keyword evidence="6 10" id="KW-0067">ATP-binding</keyword>
<dbReference type="PROSITE" id="PS50893">
    <property type="entry name" value="ABC_TRANSPORTER_2"/>
    <property type="match status" value="2"/>
</dbReference>
<evidence type="ECO:0000256" key="4">
    <source>
        <dbReference type="ARBA" id="ARBA00022737"/>
    </source>
</evidence>
<dbReference type="InterPro" id="IPR027417">
    <property type="entry name" value="P-loop_NTPase"/>
</dbReference>
<keyword evidence="11" id="KW-1185">Reference proteome</keyword>
<keyword evidence="3" id="KW-0762">Sugar transport</keyword>
<evidence type="ECO:0000256" key="2">
    <source>
        <dbReference type="ARBA" id="ARBA00022475"/>
    </source>
</evidence>
<feature type="domain" description="ABC transporter" evidence="9">
    <location>
        <begin position="17"/>
        <end position="258"/>
    </location>
</feature>
<dbReference type="SMART" id="SM00382">
    <property type="entry name" value="AAA"/>
    <property type="match status" value="2"/>
</dbReference>
<proteinExistence type="predicted"/>
<dbReference type="CDD" id="cd03215">
    <property type="entry name" value="ABC_Carb_Monos_II"/>
    <property type="match status" value="1"/>
</dbReference>
<dbReference type="PANTHER" id="PTHR43790">
    <property type="entry name" value="CARBOHYDRATE TRANSPORT ATP-BINDING PROTEIN MG119-RELATED"/>
    <property type="match status" value="1"/>
</dbReference>
<dbReference type="InterPro" id="IPR017871">
    <property type="entry name" value="ABC_transporter-like_CS"/>
</dbReference>
<evidence type="ECO:0000259" key="9">
    <source>
        <dbReference type="PROSITE" id="PS50893"/>
    </source>
</evidence>
<dbReference type="InterPro" id="IPR003593">
    <property type="entry name" value="AAA+_ATPase"/>
</dbReference>
<keyword evidence="2" id="KW-1003">Cell membrane</keyword>
<keyword evidence="1" id="KW-0813">Transport</keyword>
<evidence type="ECO:0000313" key="11">
    <source>
        <dbReference type="Proteomes" id="UP001429745"/>
    </source>
</evidence>
<feature type="domain" description="ABC transporter" evidence="9">
    <location>
        <begin position="263"/>
        <end position="517"/>
    </location>
</feature>
<keyword evidence="4" id="KW-0677">Repeat</keyword>
<gene>
    <name evidence="10" type="ORF">HF576_12990</name>
</gene>
<keyword evidence="8" id="KW-0472">Membrane</keyword>
<evidence type="ECO:0000256" key="8">
    <source>
        <dbReference type="ARBA" id="ARBA00023136"/>
    </source>
</evidence>
<evidence type="ECO:0000256" key="6">
    <source>
        <dbReference type="ARBA" id="ARBA00022840"/>
    </source>
</evidence>
<dbReference type="InterPro" id="IPR003439">
    <property type="entry name" value="ABC_transporter-like_ATP-bd"/>
</dbReference>
<dbReference type="GO" id="GO:0005524">
    <property type="term" value="F:ATP binding"/>
    <property type="evidence" value="ECO:0007669"/>
    <property type="project" value="UniProtKB-KW"/>
</dbReference>
<dbReference type="CDD" id="cd03216">
    <property type="entry name" value="ABC_Carb_Monos_I"/>
    <property type="match status" value="1"/>
</dbReference>
<dbReference type="PANTHER" id="PTHR43790:SF3">
    <property type="entry name" value="D-ALLOSE IMPORT ATP-BINDING PROTEIN ALSA-RELATED"/>
    <property type="match status" value="1"/>
</dbReference>
<accession>A0ABX1KCK1</accession>
<evidence type="ECO:0000256" key="3">
    <source>
        <dbReference type="ARBA" id="ARBA00022597"/>
    </source>
</evidence>
<dbReference type="Proteomes" id="UP001429745">
    <property type="component" value="Unassembled WGS sequence"/>
</dbReference>
<evidence type="ECO:0000256" key="5">
    <source>
        <dbReference type="ARBA" id="ARBA00022741"/>
    </source>
</evidence>
<sequence length="517" mass="56101">MATSQKDSGDQVSVPALEVRDLTKRFKNVVALDGVSFEVRPHEVVGLIGENGAGKSTLLKILTGIYQPDAGQVLRNGDVVSFRTARDSAKAGVGMVHQEQSLVTSVSVAENILLGAEGAAIRGGFYNWRRLHRDAQQQLDRISSPISPSTVVDQLSFPERQMVELAKALHVEEESSSAPVIILDEPTSVLEGADLETLFDQIDRLRKIASVIFVSHRLDEVLRVSDRVYVLKDGRTVGEMNAADADLETLHTLMVGRASSAEFYREDLQRSVAGNPVVLEVQGLTRRGSFEDVSFQVRRGEVFGIAGVVGSGREELSRVLFGAEAQDGGRIVVDGEAVSFRSPVAAVRAGLGYVPAERRIEGIAEGMSVEDNVFLADPGPVSAGPILLRRKAKALAKEWIARLRVRTPDERANISNLSGGNQQKVVLAKWLISPKLRVLILDHPTRGLDVGAKEDVYNFIREQCAAGLAVVLLGDSLEETISLSHNIIVMRDGRVAQRFTADPGSKPLPVDLVEQMV</sequence>
<dbReference type="EMBL" id="JABACI010000004">
    <property type="protein sequence ID" value="NLP84767.1"/>
    <property type="molecule type" value="Genomic_DNA"/>
</dbReference>
<dbReference type="Pfam" id="PF00005">
    <property type="entry name" value="ABC_tran"/>
    <property type="match status" value="2"/>
</dbReference>
<evidence type="ECO:0000256" key="7">
    <source>
        <dbReference type="ARBA" id="ARBA00022967"/>
    </source>
</evidence>
<keyword evidence="7" id="KW-1278">Translocase</keyword>
<organism evidence="10 11">
    <name type="scientific">Microbacterium salsuginis</name>
    <dbReference type="NCBI Taxonomy" id="2722803"/>
    <lineage>
        <taxon>Bacteria</taxon>
        <taxon>Bacillati</taxon>
        <taxon>Actinomycetota</taxon>
        <taxon>Actinomycetes</taxon>
        <taxon>Micrococcales</taxon>
        <taxon>Microbacteriaceae</taxon>
        <taxon>Microbacterium</taxon>
    </lineage>
</organism>
<evidence type="ECO:0000256" key="1">
    <source>
        <dbReference type="ARBA" id="ARBA00022448"/>
    </source>
</evidence>
<dbReference type="Gene3D" id="3.40.50.300">
    <property type="entry name" value="P-loop containing nucleotide triphosphate hydrolases"/>
    <property type="match status" value="2"/>
</dbReference>
<dbReference type="PROSITE" id="PS00211">
    <property type="entry name" value="ABC_TRANSPORTER_1"/>
    <property type="match status" value="1"/>
</dbReference>
<dbReference type="SUPFAM" id="SSF52540">
    <property type="entry name" value="P-loop containing nucleoside triphosphate hydrolases"/>
    <property type="match status" value="2"/>
</dbReference>
<keyword evidence="5" id="KW-0547">Nucleotide-binding</keyword>
<protein>
    <submittedName>
        <fullName evidence="10">Sugar ABC transporter ATP-binding protein</fullName>
    </submittedName>
</protein>